<proteinExistence type="predicted"/>
<accession>A0AC35GW17</accession>
<sequence length="87" mass="10196">MSNFSKLVKNNNDMSILRTSHDGNDNDDKNTDNTDYSQINSISENKLSRIYTPETRVKAMTLLLYFSILMVLIPFSSMYFCYNYIFK</sequence>
<name>A0AC35GW17_9BILA</name>
<protein>
    <submittedName>
        <fullName evidence="2">Uncharacterized protein</fullName>
    </submittedName>
</protein>
<evidence type="ECO:0000313" key="1">
    <source>
        <dbReference type="Proteomes" id="UP000887580"/>
    </source>
</evidence>
<reference evidence="2" key="1">
    <citation type="submission" date="2022-11" db="UniProtKB">
        <authorList>
            <consortium name="WormBaseParasite"/>
        </authorList>
    </citation>
    <scope>IDENTIFICATION</scope>
</reference>
<organism evidence="1 2">
    <name type="scientific">Panagrolaimus sp. PS1159</name>
    <dbReference type="NCBI Taxonomy" id="55785"/>
    <lineage>
        <taxon>Eukaryota</taxon>
        <taxon>Metazoa</taxon>
        <taxon>Ecdysozoa</taxon>
        <taxon>Nematoda</taxon>
        <taxon>Chromadorea</taxon>
        <taxon>Rhabditida</taxon>
        <taxon>Tylenchina</taxon>
        <taxon>Panagrolaimomorpha</taxon>
        <taxon>Panagrolaimoidea</taxon>
        <taxon>Panagrolaimidae</taxon>
        <taxon>Panagrolaimus</taxon>
    </lineage>
</organism>
<evidence type="ECO:0000313" key="2">
    <source>
        <dbReference type="WBParaSite" id="PS1159_v2.g9180.t1"/>
    </source>
</evidence>
<dbReference type="WBParaSite" id="PS1159_v2.g9180.t1">
    <property type="protein sequence ID" value="PS1159_v2.g9180.t1"/>
    <property type="gene ID" value="PS1159_v2.g9180"/>
</dbReference>
<dbReference type="Proteomes" id="UP000887580">
    <property type="component" value="Unplaced"/>
</dbReference>